<dbReference type="SUPFAM" id="SSF51182">
    <property type="entry name" value="RmlC-like cupins"/>
    <property type="match status" value="1"/>
</dbReference>
<dbReference type="GO" id="GO:0005976">
    <property type="term" value="P:polysaccharide metabolic process"/>
    <property type="evidence" value="ECO:0007669"/>
    <property type="project" value="InterPro"/>
</dbReference>
<accession>A0A4Y8LQT5</accession>
<sequence>MRIVLLSGGSGKRLWPLSNEIRSKIFLKLLPSEDGGKESMIQRVCRQLDEAGLLSSASIVAHESQVEIIQNHVGDKIPIIAEPHKRGTFTAVALAASYLHSKLPATLDETVCVIPADIFVESEFFDLLRQFPGVLSRSKSDLALLGTTPKRPSCQYGYIVPQQAGGTDSVPNDYYSISQFVEKPNEENAIRLINQNALWNCGVFAFSLSFMLSSLNSKGLPIGYDELLDRYEHLPEASFDVEVVEKTRQSVVIPYDKAWQDLGDWGVLPDYFGNSVIGLGEVSSDSIETHLVNELAHPVHVIGVSNIIVAASADGILVANKAKSNQIKKMLNSPQKPMYTEKRWGTYRILDRSKTEMETETLTKKVEMLPGKNTSYHLHRKRSETWTILSGTGEFMLDAVNYRIQTGDVLQIPAGAKHAIKAITPLEFIEIQIGTELVDEDIIRIATTWDEMMRYCNNKDL</sequence>
<name>A0A4Y8LQT5_9BACL</name>
<dbReference type="GO" id="GO:0009298">
    <property type="term" value="P:GDP-mannose biosynthetic process"/>
    <property type="evidence" value="ECO:0007669"/>
    <property type="project" value="TreeGrafter"/>
</dbReference>
<dbReference type="SUPFAM" id="SSF53448">
    <property type="entry name" value="Nucleotide-diphospho-sugar transferases"/>
    <property type="match status" value="1"/>
</dbReference>
<dbReference type="Gene3D" id="2.60.120.10">
    <property type="entry name" value="Jelly Rolls"/>
    <property type="match status" value="1"/>
</dbReference>
<evidence type="ECO:0000313" key="4">
    <source>
        <dbReference type="Proteomes" id="UP000297900"/>
    </source>
</evidence>
<comment type="caution">
    <text evidence="3">The sequence shown here is derived from an EMBL/GenBank/DDBJ whole genome shotgun (WGS) entry which is preliminary data.</text>
</comment>
<feature type="domain" description="Nucleotidyl transferase" evidence="1">
    <location>
        <begin position="4"/>
        <end position="266"/>
    </location>
</feature>
<dbReference type="PANTHER" id="PTHR46390:SF1">
    <property type="entry name" value="MANNOSE-1-PHOSPHATE GUANYLYLTRANSFERASE"/>
    <property type="match status" value="1"/>
</dbReference>
<dbReference type="Proteomes" id="UP000297900">
    <property type="component" value="Unassembled WGS sequence"/>
</dbReference>
<dbReference type="InterPro" id="IPR051161">
    <property type="entry name" value="Mannose-6P_isomerase_type2"/>
</dbReference>
<dbReference type="InterPro" id="IPR011051">
    <property type="entry name" value="RmlC_Cupin_sf"/>
</dbReference>
<dbReference type="Gene3D" id="3.90.550.10">
    <property type="entry name" value="Spore Coat Polysaccharide Biosynthesis Protein SpsA, Chain A"/>
    <property type="match status" value="1"/>
</dbReference>
<dbReference type="OrthoDB" id="9806359at2"/>
<dbReference type="InterPro" id="IPR005835">
    <property type="entry name" value="NTP_transferase_dom"/>
</dbReference>
<dbReference type="InterPro" id="IPR029044">
    <property type="entry name" value="Nucleotide-diphossugar_trans"/>
</dbReference>
<dbReference type="EMBL" id="SOMN01000031">
    <property type="protein sequence ID" value="TFE23758.1"/>
    <property type="molecule type" value="Genomic_DNA"/>
</dbReference>
<dbReference type="Pfam" id="PF01050">
    <property type="entry name" value="MannoseP_isomer"/>
    <property type="match status" value="1"/>
</dbReference>
<evidence type="ECO:0000259" key="1">
    <source>
        <dbReference type="Pfam" id="PF00483"/>
    </source>
</evidence>
<dbReference type="PANTHER" id="PTHR46390">
    <property type="entry name" value="MANNOSE-1-PHOSPHATE GUANYLYLTRANSFERASE"/>
    <property type="match status" value="1"/>
</dbReference>
<dbReference type="GO" id="GO:0004475">
    <property type="term" value="F:mannose-1-phosphate guanylyltransferase (GTP) activity"/>
    <property type="evidence" value="ECO:0007669"/>
    <property type="project" value="TreeGrafter"/>
</dbReference>
<dbReference type="InterPro" id="IPR001538">
    <property type="entry name" value="Man6P_isomerase-2_C"/>
</dbReference>
<dbReference type="AlphaFoldDB" id="A0A4Y8LQT5"/>
<proteinExistence type="predicted"/>
<dbReference type="Pfam" id="PF00483">
    <property type="entry name" value="NTP_transferase"/>
    <property type="match status" value="1"/>
</dbReference>
<evidence type="ECO:0000313" key="3">
    <source>
        <dbReference type="EMBL" id="TFE23758.1"/>
    </source>
</evidence>
<keyword evidence="4" id="KW-1185">Reference proteome</keyword>
<feature type="domain" description="Mannose-6-phosphate isomerase type II C-terminal" evidence="2">
    <location>
        <begin position="342"/>
        <end position="445"/>
    </location>
</feature>
<dbReference type="InterPro" id="IPR014710">
    <property type="entry name" value="RmlC-like_jellyroll"/>
</dbReference>
<gene>
    <name evidence="3" type="ORF">E2980_18165</name>
</gene>
<organism evidence="3 4">
    <name type="scientific">Cohnella luojiensis</name>
    <dbReference type="NCBI Taxonomy" id="652876"/>
    <lineage>
        <taxon>Bacteria</taxon>
        <taxon>Bacillati</taxon>
        <taxon>Bacillota</taxon>
        <taxon>Bacilli</taxon>
        <taxon>Bacillales</taxon>
        <taxon>Paenibacillaceae</taxon>
        <taxon>Cohnella</taxon>
    </lineage>
</organism>
<dbReference type="CDD" id="cd02213">
    <property type="entry name" value="cupin_PMI_typeII_C"/>
    <property type="match status" value="1"/>
</dbReference>
<reference evidence="3 4" key="1">
    <citation type="submission" date="2019-03" db="EMBL/GenBank/DDBJ databases">
        <title>Cohnella endophytica sp. nov., a novel endophytic bacterium isolated from bark of Sonneratia apetala.</title>
        <authorList>
            <person name="Tuo L."/>
        </authorList>
    </citation>
    <scope>NUCLEOTIDE SEQUENCE [LARGE SCALE GENOMIC DNA]</scope>
    <source>
        <strain evidence="3 4">CCTCC AB 208254</strain>
    </source>
</reference>
<dbReference type="RefSeq" id="WP_135153658.1">
    <property type="nucleotide sequence ID" value="NZ_SOMN01000031.1"/>
</dbReference>
<evidence type="ECO:0000259" key="2">
    <source>
        <dbReference type="Pfam" id="PF01050"/>
    </source>
</evidence>
<protein>
    <submittedName>
        <fullName evidence="3">Cupin domain-containing protein</fullName>
    </submittedName>
</protein>